<dbReference type="AlphaFoldDB" id="A0A9X5FH35"/>
<evidence type="ECO:0000256" key="1">
    <source>
        <dbReference type="ARBA" id="ARBA00022729"/>
    </source>
</evidence>
<comment type="caution">
    <text evidence="4">The sequence shown here is derived from an EMBL/GenBank/DDBJ whole genome shotgun (WGS) entry which is preliminary data.</text>
</comment>
<feature type="chain" id="PRO_5040862589" evidence="3">
    <location>
        <begin position="27"/>
        <end position="560"/>
    </location>
</feature>
<feature type="region of interest" description="Disordered" evidence="2">
    <location>
        <begin position="175"/>
        <end position="194"/>
    </location>
</feature>
<dbReference type="SUPFAM" id="SSF49452">
    <property type="entry name" value="Starch-binding domain-like"/>
    <property type="match status" value="4"/>
</dbReference>
<dbReference type="Proteomes" id="UP000774283">
    <property type="component" value="Unassembled WGS sequence"/>
</dbReference>
<evidence type="ECO:0000313" key="5">
    <source>
        <dbReference type="Proteomes" id="UP000774283"/>
    </source>
</evidence>
<dbReference type="Pfam" id="PF13620">
    <property type="entry name" value="CarboxypepD_reg"/>
    <property type="match status" value="2"/>
</dbReference>
<dbReference type="Gene3D" id="2.60.40.1120">
    <property type="entry name" value="Carboxypeptidase-like, regulatory domain"/>
    <property type="match status" value="4"/>
</dbReference>
<gene>
    <name evidence="4" type="ORF">HF995_12670</name>
</gene>
<dbReference type="PANTHER" id="PTHR23303">
    <property type="entry name" value="CARBOXYPEPTIDASE REGULATORY REGION-CONTAINING"/>
    <property type="match status" value="1"/>
</dbReference>
<sequence>MRRTILAGAAAIAVAAAGLVAAPAGAADVTPLEVVVTNRGGGPLYGAEVAVRQGGAVVASGESDARGRLTTNLPTGTYQVTVTFADGCVAIAPGVSDVVLTAGSTQRLNLALDGPSVVSGRVTSKQLPVAGARIYLDSLDLSEVAKADADGWYSFTLCDDSEWLDGGSLSADWGTGGNSPRTYSGPTGRRADGTGVGYKRDSWAERNFELYSSLGNITGKVVDSKGRPVAGVWVEAKATDRNAFGVSTGKTAADGTYRIPGLPHGSYKVTSRKGAAERSVAVKVTTGRTGTANIKLPPGTIPGKISAKVSVPKQIEEHVQTGVTVKDSKGRTVGEYGPFHNGKTTVSYLAPGRYRVYLDGTGISKQVKVTKGKTTRISFTRPVGTKITGTVRWANGKAFAKRSLIAYDSRGGVLATVKTNARGEYTIRGAMPGKYRITAWHAESDLGRGTTVTVKKGKNAKASWRFVKTGTITGTVLNSQGSPARGVEVAAYDSRGHEVSISLGHTDDQGRYSLKVKPGKLTLRTVDPTDGGIGYFHGKAKVTAKKGTSVAAPTITVKGP</sequence>
<evidence type="ECO:0000256" key="2">
    <source>
        <dbReference type="SAM" id="MobiDB-lite"/>
    </source>
</evidence>
<evidence type="ECO:0000313" key="4">
    <source>
        <dbReference type="EMBL" id="NKX94111.1"/>
    </source>
</evidence>
<keyword evidence="5" id="KW-1185">Reference proteome</keyword>
<dbReference type="GO" id="GO:0030246">
    <property type="term" value="F:carbohydrate binding"/>
    <property type="evidence" value="ECO:0007669"/>
    <property type="project" value="InterPro"/>
</dbReference>
<dbReference type="PANTHER" id="PTHR23303:SF14">
    <property type="entry name" value="BOS COMPLEX SUBUNIT NOMO1-RELATED"/>
    <property type="match status" value="1"/>
</dbReference>
<keyword evidence="4" id="KW-0645">Protease</keyword>
<dbReference type="InterPro" id="IPR051417">
    <property type="entry name" value="SDr/BOS_complex"/>
</dbReference>
<dbReference type="GO" id="GO:0004180">
    <property type="term" value="F:carboxypeptidase activity"/>
    <property type="evidence" value="ECO:0007669"/>
    <property type="project" value="UniProtKB-KW"/>
</dbReference>
<organism evidence="4 5">
    <name type="scientific">Sanguibacter hominis ATCC BAA-789</name>
    <dbReference type="NCBI Taxonomy" id="1312740"/>
    <lineage>
        <taxon>Bacteria</taxon>
        <taxon>Bacillati</taxon>
        <taxon>Actinomycetota</taxon>
        <taxon>Actinomycetes</taxon>
        <taxon>Micrococcales</taxon>
        <taxon>Sanguibacteraceae</taxon>
        <taxon>Sanguibacter</taxon>
    </lineage>
</organism>
<accession>A0A9X5FH35</accession>
<name>A0A9X5FH35_9MICO</name>
<proteinExistence type="predicted"/>
<dbReference type="RefSeq" id="WP_168448190.1">
    <property type="nucleotide sequence ID" value="NZ_JAAXOW010000005.1"/>
</dbReference>
<feature type="signal peptide" evidence="3">
    <location>
        <begin position="1"/>
        <end position="26"/>
    </location>
</feature>
<keyword evidence="1 3" id="KW-0732">Signal</keyword>
<evidence type="ECO:0000256" key="3">
    <source>
        <dbReference type="SAM" id="SignalP"/>
    </source>
</evidence>
<dbReference type="EMBL" id="JAAXOW010000005">
    <property type="protein sequence ID" value="NKX94111.1"/>
    <property type="molecule type" value="Genomic_DNA"/>
</dbReference>
<dbReference type="InterPro" id="IPR013784">
    <property type="entry name" value="Carb-bd-like_fold"/>
</dbReference>
<protein>
    <submittedName>
        <fullName evidence="4">Carboxypeptidase regulatory-like domain-containing protein</fullName>
    </submittedName>
</protein>
<keyword evidence="4" id="KW-0378">Hydrolase</keyword>
<reference evidence="4 5" key="1">
    <citation type="submission" date="2020-04" db="EMBL/GenBank/DDBJ databases">
        <title>MicrobeNet Type strains.</title>
        <authorList>
            <person name="Nicholson A.C."/>
        </authorList>
    </citation>
    <scope>NUCLEOTIDE SEQUENCE [LARGE SCALE GENOMIC DNA]</scope>
    <source>
        <strain evidence="4 5">ATCC BAA-789</strain>
    </source>
</reference>
<keyword evidence="4" id="KW-0121">Carboxypeptidase</keyword>